<accession>A0A2M8LBU8</accession>
<name>A0A2M8LBU8_9BACT</name>
<proteinExistence type="predicted"/>
<dbReference type="InterPro" id="IPR023168">
    <property type="entry name" value="GatB_Yqey_C_2"/>
</dbReference>
<gene>
    <name evidence="1" type="ORF">COV01_03310</name>
</gene>
<dbReference type="SUPFAM" id="SSF89095">
    <property type="entry name" value="GatB/YqeY motif"/>
    <property type="match status" value="1"/>
</dbReference>
<evidence type="ECO:0000313" key="1">
    <source>
        <dbReference type="EMBL" id="PJE74100.1"/>
    </source>
</evidence>
<dbReference type="InterPro" id="IPR042184">
    <property type="entry name" value="YqeY/Aim41_N"/>
</dbReference>
<reference evidence="2" key="1">
    <citation type="submission" date="2017-09" db="EMBL/GenBank/DDBJ databases">
        <title>Depth-based differentiation of microbial function through sediment-hosted aquifers and enrichment of novel symbionts in the deep terrestrial subsurface.</title>
        <authorList>
            <person name="Probst A.J."/>
            <person name="Ladd B."/>
            <person name="Jarett J.K."/>
            <person name="Geller-Mcgrath D.E."/>
            <person name="Sieber C.M.K."/>
            <person name="Emerson J.B."/>
            <person name="Anantharaman K."/>
            <person name="Thomas B.C."/>
            <person name="Malmstrom R."/>
            <person name="Stieglmeier M."/>
            <person name="Klingl A."/>
            <person name="Woyke T."/>
            <person name="Ryan C.M."/>
            <person name="Banfield J.F."/>
        </authorList>
    </citation>
    <scope>NUCLEOTIDE SEQUENCE [LARGE SCALE GENOMIC DNA]</scope>
</reference>
<protein>
    <submittedName>
        <fullName evidence="1">Glutamyl-tRNA amidotransferase</fullName>
    </submittedName>
</protein>
<dbReference type="Gene3D" id="1.10.1510.10">
    <property type="entry name" value="Uncharacterised protein YqeY/AIM41 PF09424, N-terminal domain"/>
    <property type="match status" value="1"/>
</dbReference>
<dbReference type="GO" id="GO:0016740">
    <property type="term" value="F:transferase activity"/>
    <property type="evidence" value="ECO:0007669"/>
    <property type="project" value="UniProtKB-KW"/>
</dbReference>
<dbReference type="Gene3D" id="1.10.10.410">
    <property type="match status" value="1"/>
</dbReference>
<dbReference type="Proteomes" id="UP000228700">
    <property type="component" value="Unassembled WGS sequence"/>
</dbReference>
<dbReference type="PANTHER" id="PTHR28055">
    <property type="entry name" value="ALTERED INHERITANCE OF MITOCHONDRIA PROTEIN 41, MITOCHONDRIAL"/>
    <property type="match status" value="1"/>
</dbReference>
<dbReference type="PANTHER" id="PTHR28055:SF1">
    <property type="entry name" value="ALTERED INHERITANCE OF MITOCHONDRIA PROTEIN 41, MITOCHONDRIAL"/>
    <property type="match status" value="1"/>
</dbReference>
<organism evidence="1 2">
    <name type="scientific">Candidatus Taylorbacteria bacterium CG10_big_fil_rev_8_21_14_0_10_41_48</name>
    <dbReference type="NCBI Taxonomy" id="1975024"/>
    <lineage>
        <taxon>Bacteria</taxon>
        <taxon>Candidatus Tayloriibacteriota</taxon>
    </lineage>
</organism>
<dbReference type="GO" id="GO:0016884">
    <property type="term" value="F:carbon-nitrogen ligase activity, with glutamine as amido-N-donor"/>
    <property type="evidence" value="ECO:0007669"/>
    <property type="project" value="InterPro"/>
</dbReference>
<keyword evidence="1" id="KW-0808">Transferase</keyword>
<dbReference type="AlphaFoldDB" id="A0A2M8LBU8"/>
<dbReference type="Pfam" id="PF09424">
    <property type="entry name" value="YqeY"/>
    <property type="match status" value="1"/>
</dbReference>
<dbReference type="InterPro" id="IPR019004">
    <property type="entry name" value="YqeY/Aim41"/>
</dbReference>
<evidence type="ECO:0000313" key="2">
    <source>
        <dbReference type="Proteomes" id="UP000228700"/>
    </source>
</evidence>
<dbReference type="InterPro" id="IPR003789">
    <property type="entry name" value="Asn/Gln_tRNA_amidoTrase-B-like"/>
</dbReference>
<comment type="caution">
    <text evidence="1">The sequence shown here is derived from an EMBL/GenBank/DDBJ whole genome shotgun (WGS) entry which is preliminary data.</text>
</comment>
<sequence length="150" mass="16437">MSLHQTIKDEVKKSMIAKNELRTMTLRSVLAAYTNELLAKKVVGDILGDDDALAVIKRLVKQRKDSIDQFTKGGRPELAEAEMKELEILEVFLPATMPKDEILKIAEAKKAELNVTDKSGAGKLIGAISKELKGKAEGSDIKEVVDSLFA</sequence>
<dbReference type="EMBL" id="PFEQ01000013">
    <property type="protein sequence ID" value="PJE74100.1"/>
    <property type="molecule type" value="Genomic_DNA"/>
</dbReference>